<dbReference type="EMBL" id="AP024488">
    <property type="protein sequence ID" value="BCS99134.1"/>
    <property type="molecule type" value="Genomic_DNA"/>
</dbReference>
<keyword evidence="3" id="KW-1185">Reference proteome</keyword>
<reference evidence="2 3" key="1">
    <citation type="submission" date="2021-02" db="EMBL/GenBank/DDBJ databases">
        <title>Complete genome of Desulfoluna sp. strain ASN36.</title>
        <authorList>
            <person name="Takahashi A."/>
            <person name="Kojima H."/>
            <person name="Fukui M."/>
        </authorList>
    </citation>
    <scope>NUCLEOTIDE SEQUENCE [LARGE SCALE GENOMIC DNA]</scope>
    <source>
        <strain evidence="2 3">ASN36</strain>
    </source>
</reference>
<dbReference type="PROSITE" id="PS50925">
    <property type="entry name" value="BLUF"/>
    <property type="match status" value="1"/>
</dbReference>
<dbReference type="Pfam" id="PF04940">
    <property type="entry name" value="BLUF"/>
    <property type="match status" value="1"/>
</dbReference>
<evidence type="ECO:0000259" key="1">
    <source>
        <dbReference type="PROSITE" id="PS50925"/>
    </source>
</evidence>
<proteinExistence type="predicted"/>
<dbReference type="Gene3D" id="3.30.70.100">
    <property type="match status" value="1"/>
</dbReference>
<organism evidence="2 3">
    <name type="scientific">Desulfoluna limicola</name>
    <dbReference type="NCBI Taxonomy" id="2810562"/>
    <lineage>
        <taxon>Bacteria</taxon>
        <taxon>Pseudomonadati</taxon>
        <taxon>Thermodesulfobacteriota</taxon>
        <taxon>Desulfobacteria</taxon>
        <taxon>Desulfobacterales</taxon>
        <taxon>Desulfolunaceae</taxon>
        <taxon>Desulfoluna</taxon>
    </lineage>
</organism>
<dbReference type="InterPro" id="IPR036046">
    <property type="entry name" value="Acylphosphatase-like_dom_sf"/>
</dbReference>
<sequence length="154" mass="17545">MNLVRLIYASRLAPHAGPRDVQTILEAARANNPEKGITGALCYDDAYFLQCIEGPRAAINQLYKMILGDTRSTDATLLEYSDIHERIFESWSMAYVKADELTEQIVMKYSTGKVFNPYDMNGKQALGFMVNLAREKDRFLATVIKKEKRIEEDD</sequence>
<evidence type="ECO:0000313" key="2">
    <source>
        <dbReference type="EMBL" id="BCS99134.1"/>
    </source>
</evidence>
<evidence type="ECO:0000313" key="3">
    <source>
        <dbReference type="Proteomes" id="UP001320148"/>
    </source>
</evidence>
<gene>
    <name evidence="2" type="ORF">DSLASN_47660</name>
</gene>
<feature type="domain" description="BLUF" evidence="1">
    <location>
        <begin position="3"/>
        <end position="94"/>
    </location>
</feature>
<dbReference type="SUPFAM" id="SSF54975">
    <property type="entry name" value="Acylphosphatase/BLUF domain-like"/>
    <property type="match status" value="1"/>
</dbReference>
<dbReference type="SMART" id="SM01034">
    <property type="entry name" value="BLUF"/>
    <property type="match status" value="1"/>
</dbReference>
<dbReference type="Proteomes" id="UP001320148">
    <property type="component" value="Chromosome"/>
</dbReference>
<protein>
    <recommendedName>
        <fullName evidence="1">BLUF domain-containing protein</fullName>
    </recommendedName>
</protein>
<accession>A0ABN6F9X3</accession>
<dbReference type="RefSeq" id="WP_236890487.1">
    <property type="nucleotide sequence ID" value="NZ_AP024488.1"/>
</dbReference>
<dbReference type="InterPro" id="IPR007024">
    <property type="entry name" value="BLUF_domain"/>
</dbReference>
<name>A0ABN6F9X3_9BACT</name>